<name>A0A1Y3CIC8_9GAMM</name>
<protein>
    <submittedName>
        <fullName evidence="2">Uncharacterized protein</fullName>
    </submittedName>
</protein>
<dbReference type="EMBL" id="NEGB01000003">
    <property type="protein sequence ID" value="OTG65857.1"/>
    <property type="molecule type" value="Genomic_DNA"/>
</dbReference>
<evidence type="ECO:0000313" key="3">
    <source>
        <dbReference type="Proteomes" id="UP000242765"/>
    </source>
</evidence>
<dbReference type="Proteomes" id="UP000242765">
    <property type="component" value="Unassembled WGS sequence"/>
</dbReference>
<sequence length="97" mass="11499">MEKHIDHRHLMNTVQKILNRDWDPIEVAEVLNDEYDAYCAPITEILDDTKATQEQLSNYLEEVEREQMSLNAYSEQNKRRRATTTQSLWTLHISANH</sequence>
<comment type="caution">
    <text evidence="2">The sequence shown here is derived from an EMBL/GenBank/DDBJ whole genome shotgun (WGS) entry which is preliminary data.</text>
</comment>
<evidence type="ECO:0000256" key="1">
    <source>
        <dbReference type="SAM" id="Coils"/>
    </source>
</evidence>
<dbReference type="AlphaFoldDB" id="A0A1Y3CIC8"/>
<keyword evidence="3" id="KW-1185">Reference proteome</keyword>
<dbReference type="Gene3D" id="1.10.340.20">
    <property type="entry name" value="Apc36109-like domain"/>
    <property type="match status" value="1"/>
</dbReference>
<accession>A0A1Y3CIC8</accession>
<organism evidence="2 3">
    <name type="scientific">Acinetobacter silvestris</name>
    <dbReference type="NCBI Taxonomy" id="1977882"/>
    <lineage>
        <taxon>Bacteria</taxon>
        <taxon>Pseudomonadati</taxon>
        <taxon>Pseudomonadota</taxon>
        <taxon>Gammaproteobacteria</taxon>
        <taxon>Moraxellales</taxon>
        <taxon>Moraxellaceae</taxon>
        <taxon>Acinetobacter</taxon>
    </lineage>
</organism>
<feature type="coiled-coil region" evidence="1">
    <location>
        <begin position="46"/>
        <end position="76"/>
    </location>
</feature>
<proteinExistence type="predicted"/>
<reference evidence="2 3" key="1">
    <citation type="submission" date="2017-04" db="EMBL/GenBank/DDBJ databases">
        <title>High diversity of culturable Acinetobacter species in natural soil and water ecosystems.</title>
        <authorList>
            <person name="Nemec A."/>
            <person name="Radolfova-Krizova L."/>
        </authorList>
    </citation>
    <scope>NUCLEOTIDE SEQUENCE [LARGE SCALE GENOMIC DNA]</scope>
    <source>
        <strain evidence="2 3">ANC 4999</strain>
    </source>
</reference>
<keyword evidence="1" id="KW-0175">Coiled coil</keyword>
<dbReference type="InterPro" id="IPR023162">
    <property type="entry name" value="Apc36109-like_dom_sf"/>
</dbReference>
<evidence type="ECO:0000313" key="2">
    <source>
        <dbReference type="EMBL" id="OTG65857.1"/>
    </source>
</evidence>
<gene>
    <name evidence="2" type="ORF">B9T28_06555</name>
</gene>